<proteinExistence type="predicted"/>
<reference evidence="2 3" key="1">
    <citation type="submission" date="2022-12" db="EMBL/GenBank/DDBJ databases">
        <title>Chromosome-level genome of Tegillarca granosa.</title>
        <authorList>
            <person name="Kim J."/>
        </authorList>
    </citation>
    <scope>NUCLEOTIDE SEQUENCE [LARGE SCALE GENOMIC DNA]</scope>
    <source>
        <strain evidence="2">Teg-2019</strain>
        <tissue evidence="2">Adductor muscle</tissue>
    </source>
</reference>
<feature type="domain" description="Mab-21-like nucleotidyltransferase" evidence="1">
    <location>
        <begin position="137"/>
        <end position="208"/>
    </location>
</feature>
<dbReference type="Proteomes" id="UP001217089">
    <property type="component" value="Unassembled WGS sequence"/>
</dbReference>
<evidence type="ECO:0000313" key="2">
    <source>
        <dbReference type="EMBL" id="KAJ8304282.1"/>
    </source>
</evidence>
<dbReference type="PANTHER" id="PTHR10656">
    <property type="entry name" value="CELL FATE DETERMINING PROTEIN MAB21-RELATED"/>
    <property type="match status" value="1"/>
</dbReference>
<accession>A0ABQ9EG62</accession>
<dbReference type="Gene3D" id="1.10.1410.40">
    <property type="match status" value="1"/>
</dbReference>
<name>A0ABQ9EG62_TEGGR</name>
<dbReference type="InterPro" id="IPR024810">
    <property type="entry name" value="MAB21L/cGLR"/>
</dbReference>
<organism evidence="2 3">
    <name type="scientific">Tegillarca granosa</name>
    <name type="common">Malaysian cockle</name>
    <name type="synonym">Anadara granosa</name>
    <dbReference type="NCBI Taxonomy" id="220873"/>
    <lineage>
        <taxon>Eukaryota</taxon>
        <taxon>Metazoa</taxon>
        <taxon>Spiralia</taxon>
        <taxon>Lophotrochozoa</taxon>
        <taxon>Mollusca</taxon>
        <taxon>Bivalvia</taxon>
        <taxon>Autobranchia</taxon>
        <taxon>Pteriomorphia</taxon>
        <taxon>Arcoida</taxon>
        <taxon>Arcoidea</taxon>
        <taxon>Arcidae</taxon>
        <taxon>Tegillarca</taxon>
    </lineage>
</organism>
<dbReference type="InterPro" id="IPR043519">
    <property type="entry name" value="NT_sf"/>
</dbReference>
<gene>
    <name evidence="2" type="ORF">KUTeg_017865</name>
</gene>
<dbReference type="SUPFAM" id="SSF81301">
    <property type="entry name" value="Nucleotidyltransferase"/>
    <property type="match status" value="1"/>
</dbReference>
<dbReference type="SMART" id="SM01265">
    <property type="entry name" value="Mab-21"/>
    <property type="match status" value="1"/>
</dbReference>
<evidence type="ECO:0000259" key="1">
    <source>
        <dbReference type="Pfam" id="PF03281"/>
    </source>
</evidence>
<dbReference type="PANTHER" id="PTHR10656:SF69">
    <property type="entry name" value="MAB-21-LIKE HHH_H2TH-LIKE DOMAIN-CONTAINING PROTEIN"/>
    <property type="match status" value="1"/>
</dbReference>
<sequence>MERISVRVWTEVCKCIGTEEEVFVRRQVVECNETILKHIHRKNIQCFMPIISGSRVEGLIQPDSDIDLMYVFNFTVVSDNSDFLNGDIIMDTDNIKPGFVRLVCSNKLEYYGEFIEAVIEKNDGLILSSLLFRDHMVDTLICLSCNTWPRVATEWIARVRINNWPSPDLISDIVRDGCLLVPIGNPNSQESYLEWRLSFSLAEKKLVHSFNHTQFLCYGLLKLYLKYAINSNTEVKDLLCSYFLKTTLFFCIEEKTSSGTKRLMKWVSDEYCPNFFVKENNMFEGKIYGRKSRILLDYLSNLYSEGVDSMRRIPLLSNLRQNSATIPMTMEERESCSDLQLLENPMHSGLHFMSQELIESMLTICEEMQQSTNGIRKTISTLTFHSIACFLVQCMYIQILTNRTNKTRYIQIQSLKQFIRQNCMLVDICTRKLLLATLFYMNENYKAVVKIVKKVLRAFKPYTIYCGMIEKKCNLQAYLKEICGKGLTMSQKLKRGIFAHSFVCCIPCKFHPQEIEHELVQHSTMETALVPPVIYCYVLLFLSYHHIACKEEMSNSLSQFYIAMEDDRFIFENERPLTNALFNRCIQIWETWHKGLDRSMQMHRNRRRSFC</sequence>
<keyword evidence="3" id="KW-1185">Reference proteome</keyword>
<dbReference type="Pfam" id="PF03281">
    <property type="entry name" value="Mab-21"/>
    <property type="match status" value="1"/>
</dbReference>
<dbReference type="InterPro" id="IPR046903">
    <property type="entry name" value="Mab-21-like_nuc_Trfase"/>
</dbReference>
<comment type="caution">
    <text evidence="2">The sequence shown here is derived from an EMBL/GenBank/DDBJ whole genome shotgun (WGS) entry which is preliminary data.</text>
</comment>
<evidence type="ECO:0000313" key="3">
    <source>
        <dbReference type="Proteomes" id="UP001217089"/>
    </source>
</evidence>
<dbReference type="EMBL" id="JARBDR010000903">
    <property type="protein sequence ID" value="KAJ8304282.1"/>
    <property type="molecule type" value="Genomic_DNA"/>
</dbReference>
<protein>
    <recommendedName>
        <fullName evidence="1">Mab-21-like nucleotidyltransferase domain-containing protein</fullName>
    </recommendedName>
</protein>